<evidence type="ECO:0000256" key="7">
    <source>
        <dbReference type="PROSITE-ProRule" id="PRU00169"/>
    </source>
</evidence>
<dbReference type="Pfam" id="PF04397">
    <property type="entry name" value="LytTR"/>
    <property type="match status" value="1"/>
</dbReference>
<dbReference type="GO" id="GO:0000156">
    <property type="term" value="F:phosphorelay response regulator activity"/>
    <property type="evidence" value="ECO:0007669"/>
    <property type="project" value="InterPro"/>
</dbReference>
<keyword evidence="4" id="KW-0010">Activator</keyword>
<dbReference type="InterPro" id="IPR046947">
    <property type="entry name" value="LytR-like"/>
</dbReference>
<dbReference type="InterPro" id="IPR001789">
    <property type="entry name" value="Sig_transdc_resp-reg_receiver"/>
</dbReference>
<feature type="domain" description="HTH LytTR-type" evidence="9">
    <location>
        <begin position="143"/>
        <end position="241"/>
    </location>
</feature>
<dbReference type="STRING" id="398512.Bccel_4200"/>
<evidence type="ECO:0000256" key="4">
    <source>
        <dbReference type="ARBA" id="ARBA00023159"/>
    </source>
</evidence>
<dbReference type="SUPFAM" id="SSF52172">
    <property type="entry name" value="CheY-like"/>
    <property type="match status" value="1"/>
</dbReference>
<dbReference type="Gene3D" id="2.40.50.1020">
    <property type="entry name" value="LytTr DNA-binding domain"/>
    <property type="match status" value="1"/>
</dbReference>
<dbReference type="PATRIC" id="fig|398512.5.peg.4398"/>
<evidence type="ECO:0000256" key="5">
    <source>
        <dbReference type="ARBA" id="ARBA00024867"/>
    </source>
</evidence>
<dbReference type="CDD" id="cd17533">
    <property type="entry name" value="REC_LytTR_AgrA-like"/>
    <property type="match status" value="1"/>
</dbReference>
<proteinExistence type="predicted"/>
<dbReference type="InterPro" id="IPR007492">
    <property type="entry name" value="LytTR_DNA-bd_dom"/>
</dbReference>
<dbReference type="EMBL" id="LGTC01000001">
    <property type="protein sequence ID" value="KNY28926.1"/>
    <property type="molecule type" value="Genomic_DNA"/>
</dbReference>
<evidence type="ECO:0000259" key="8">
    <source>
        <dbReference type="PROSITE" id="PS50110"/>
    </source>
</evidence>
<dbReference type="PROSITE" id="PS50930">
    <property type="entry name" value="HTH_LYTTR"/>
    <property type="match status" value="1"/>
</dbReference>
<evidence type="ECO:0000256" key="6">
    <source>
        <dbReference type="ARBA" id="ARBA00037164"/>
    </source>
</evidence>
<evidence type="ECO:0000256" key="3">
    <source>
        <dbReference type="ARBA" id="ARBA00023012"/>
    </source>
</evidence>
<evidence type="ECO:0000259" key="9">
    <source>
        <dbReference type="PROSITE" id="PS50930"/>
    </source>
</evidence>
<comment type="function">
    <text evidence="5">May play the central regulatory role in sporulation. It may be an element of the effector pathway responsible for the activation of sporulation genes in response to nutritional stress. Spo0A may act in concert with spo0H (a sigma factor) to control the expression of some genes that are critical to the sporulation process.</text>
</comment>
<accession>A0A0L6JSV2</accession>
<keyword evidence="3" id="KW-0902">Two-component regulatory system</keyword>
<keyword evidence="7" id="KW-0597">Phosphoprotein</keyword>
<dbReference type="PROSITE" id="PS50110">
    <property type="entry name" value="RESPONSE_REGULATORY"/>
    <property type="match status" value="1"/>
</dbReference>
<gene>
    <name evidence="10" type="ORF">Bccel_4200</name>
</gene>
<evidence type="ECO:0000256" key="2">
    <source>
        <dbReference type="ARBA" id="ARBA00022490"/>
    </source>
</evidence>
<evidence type="ECO:0000256" key="1">
    <source>
        <dbReference type="ARBA" id="ARBA00018672"/>
    </source>
</evidence>
<evidence type="ECO:0000313" key="10">
    <source>
        <dbReference type="EMBL" id="KNY28926.1"/>
    </source>
</evidence>
<feature type="modified residue" description="4-aspartylphosphate" evidence="7">
    <location>
        <position position="60"/>
    </location>
</feature>
<comment type="function">
    <text evidence="6">Required for high-level post-exponential phase expression of a series of secreted proteins.</text>
</comment>
<name>A0A0L6JSV2_9FIRM</name>
<feature type="domain" description="Response regulatory" evidence="8">
    <location>
        <begin position="3"/>
        <end position="126"/>
    </location>
</feature>
<keyword evidence="2" id="KW-0963">Cytoplasm</keyword>
<dbReference type="SMART" id="SM00448">
    <property type="entry name" value="REC"/>
    <property type="match status" value="1"/>
</dbReference>
<dbReference type="InterPro" id="IPR011006">
    <property type="entry name" value="CheY-like_superfamily"/>
</dbReference>
<dbReference type="SMART" id="SM00850">
    <property type="entry name" value="LytTR"/>
    <property type="match status" value="1"/>
</dbReference>
<evidence type="ECO:0000313" key="11">
    <source>
        <dbReference type="Proteomes" id="UP000036923"/>
    </source>
</evidence>
<protein>
    <recommendedName>
        <fullName evidence="1">Stage 0 sporulation protein A homolog</fullName>
    </recommendedName>
</protein>
<dbReference type="PANTHER" id="PTHR37299">
    <property type="entry name" value="TRANSCRIPTIONAL REGULATOR-RELATED"/>
    <property type="match status" value="1"/>
</dbReference>
<dbReference type="RefSeq" id="WP_036937510.1">
    <property type="nucleotide sequence ID" value="NZ_JQKC01000005.1"/>
</dbReference>
<dbReference type="Pfam" id="PF00072">
    <property type="entry name" value="Response_reg"/>
    <property type="match status" value="1"/>
</dbReference>
<dbReference type="PANTHER" id="PTHR37299:SF3">
    <property type="entry name" value="STAGE 0 SPORULATION PROTEIN A HOMOLOG"/>
    <property type="match status" value="1"/>
</dbReference>
<dbReference type="Gene3D" id="3.40.50.2300">
    <property type="match status" value="1"/>
</dbReference>
<dbReference type="GO" id="GO:0003677">
    <property type="term" value="F:DNA binding"/>
    <property type="evidence" value="ECO:0007669"/>
    <property type="project" value="InterPro"/>
</dbReference>
<reference evidence="11" key="1">
    <citation type="submission" date="2015-07" db="EMBL/GenBank/DDBJ databases">
        <title>Near-Complete Genome Sequence of the Cellulolytic Bacterium Bacteroides (Pseudobacteroides) cellulosolvens ATCC 35603.</title>
        <authorList>
            <person name="Dassa B."/>
            <person name="Utturkar S.M."/>
            <person name="Klingeman D.M."/>
            <person name="Hurt R.A."/>
            <person name="Keller M."/>
            <person name="Xu J."/>
            <person name="Reddy Y.H.K."/>
            <person name="Borovok I."/>
            <person name="Grinberg I.R."/>
            <person name="Lamed R."/>
            <person name="Zhivin O."/>
            <person name="Bayer E.A."/>
            <person name="Brown S.D."/>
        </authorList>
    </citation>
    <scope>NUCLEOTIDE SEQUENCE [LARGE SCALE GENOMIC DNA]</scope>
    <source>
        <strain evidence="11">DSM 2933</strain>
    </source>
</reference>
<dbReference type="Proteomes" id="UP000036923">
    <property type="component" value="Unassembled WGS sequence"/>
</dbReference>
<dbReference type="eggNOG" id="COG3279">
    <property type="taxonomic scope" value="Bacteria"/>
</dbReference>
<keyword evidence="11" id="KW-1185">Reference proteome</keyword>
<comment type="caution">
    <text evidence="10">The sequence shown here is derived from an EMBL/GenBank/DDBJ whole genome shotgun (WGS) entry which is preliminary data.</text>
</comment>
<dbReference type="AlphaFoldDB" id="A0A0L6JSV2"/>
<dbReference type="OrthoDB" id="9809318at2"/>
<sequence>MLSIFICEDNNEQREKFAKIIQDIIMIENYDMELTMTTAKPDNIINYLNENDVSGLYFLDIDLKSSINGIELASKIRQYDPRGFIVFITTHSEMSYLTFIYKVEAMDYIIKDNYNNIKERIHQCIIDAHKKYSAKATGLQKVFSMKVDDKIINVEYGKILFFETSPTIHKVIVHTLDRQIEFYAKLKDIEVKLDGRFYRCHKSFIVNKDNIREIDLNNRCLNMVNGQTCLISTRMLKGLVK</sequence>
<organism evidence="10 11">
    <name type="scientific">Pseudobacteroides cellulosolvens ATCC 35603 = DSM 2933</name>
    <dbReference type="NCBI Taxonomy" id="398512"/>
    <lineage>
        <taxon>Bacteria</taxon>
        <taxon>Bacillati</taxon>
        <taxon>Bacillota</taxon>
        <taxon>Clostridia</taxon>
        <taxon>Eubacteriales</taxon>
        <taxon>Oscillospiraceae</taxon>
        <taxon>Pseudobacteroides</taxon>
    </lineage>
</organism>